<dbReference type="InterPro" id="IPR004036">
    <property type="entry name" value="Endonuclease-III-like_CS2"/>
</dbReference>
<dbReference type="SUPFAM" id="SSF48150">
    <property type="entry name" value="DNA-glycosylase"/>
    <property type="match status" value="1"/>
</dbReference>
<dbReference type="Pfam" id="PF00730">
    <property type="entry name" value="HhH-GPD"/>
    <property type="match status" value="1"/>
</dbReference>
<gene>
    <name evidence="12 13" type="primary">nth</name>
    <name evidence="13" type="ORF">CROST_011520</name>
</gene>
<comment type="cofactor">
    <cofactor evidence="12">
        <name>[4Fe-4S] cluster</name>
        <dbReference type="ChEBI" id="CHEBI:49883"/>
    </cofactor>
    <text evidence="12">Binds 1 [4Fe-4S] cluster.</text>
</comment>
<protein>
    <recommendedName>
        <fullName evidence="12">Endonuclease III</fullName>
        <ecNumber evidence="12">4.2.99.18</ecNumber>
    </recommendedName>
    <alternativeName>
        <fullName evidence="12">DNA-(apurinic or apyrimidinic site) lyase</fullName>
    </alternativeName>
</protein>
<dbReference type="InterPro" id="IPR000445">
    <property type="entry name" value="HhH_motif"/>
</dbReference>
<keyword evidence="9 12" id="KW-0234">DNA repair</keyword>
<keyword evidence="13" id="KW-0255">Endonuclease</keyword>
<dbReference type="FunFam" id="1.10.1670.10:FF:000001">
    <property type="entry name" value="Endonuclease III"/>
    <property type="match status" value="1"/>
</dbReference>
<dbReference type="Pfam" id="PF00633">
    <property type="entry name" value="HHH"/>
    <property type="match status" value="1"/>
</dbReference>
<keyword evidence="10 12" id="KW-0456">Lyase</keyword>
<name>A0A1S8LJR9_9CLOT</name>
<dbReference type="GO" id="GO:0051539">
    <property type="term" value="F:4 iron, 4 sulfur cluster binding"/>
    <property type="evidence" value="ECO:0007669"/>
    <property type="project" value="UniProtKB-UniRule"/>
</dbReference>
<dbReference type="AlphaFoldDB" id="A0A1S8LJR9"/>
<dbReference type="PIRSF" id="PIRSF001435">
    <property type="entry name" value="Nth"/>
    <property type="match status" value="1"/>
</dbReference>
<evidence type="ECO:0000313" key="13">
    <source>
        <dbReference type="EMBL" id="URZ10443.1"/>
    </source>
</evidence>
<keyword evidence="2 12" id="KW-0004">4Fe-4S</keyword>
<feature type="binding site" evidence="12">
    <location>
        <position position="179"/>
    </location>
    <ligand>
        <name>[4Fe-4S] cluster</name>
        <dbReference type="ChEBI" id="CHEBI:49883"/>
    </ligand>
</feature>
<dbReference type="PANTHER" id="PTHR10359:SF18">
    <property type="entry name" value="ENDONUCLEASE III"/>
    <property type="match status" value="1"/>
</dbReference>
<evidence type="ECO:0000256" key="3">
    <source>
        <dbReference type="ARBA" id="ARBA00022723"/>
    </source>
</evidence>
<dbReference type="GO" id="GO:0003677">
    <property type="term" value="F:DNA binding"/>
    <property type="evidence" value="ECO:0007669"/>
    <property type="project" value="UniProtKB-UniRule"/>
</dbReference>
<evidence type="ECO:0000256" key="9">
    <source>
        <dbReference type="ARBA" id="ARBA00023204"/>
    </source>
</evidence>
<proteinExistence type="inferred from homology"/>
<evidence type="ECO:0000256" key="2">
    <source>
        <dbReference type="ARBA" id="ARBA00022485"/>
    </source>
</evidence>
<evidence type="ECO:0000256" key="12">
    <source>
        <dbReference type="HAMAP-Rule" id="MF_00942"/>
    </source>
</evidence>
<comment type="function">
    <text evidence="12">DNA repair enzyme that has both DNA N-glycosylase activity and AP-lyase activity. The DNA N-glycosylase activity releases various damaged pyrimidines from DNA by cleaving the N-glycosidic bond, leaving an AP (apurinic/apyrimidinic) site. The AP-lyase activity cleaves the phosphodiester bond 3' to the AP site by a beta-elimination, leaving a 3'-terminal unsaturated sugar and a product with a terminal 5'-phosphate.</text>
</comment>
<dbReference type="EC" id="4.2.99.18" evidence="12"/>
<keyword evidence="8 12" id="KW-0238">DNA-binding</keyword>
<reference evidence="13 14" key="1">
    <citation type="submission" date="2022-04" db="EMBL/GenBank/DDBJ databases">
        <title>Genome sequence of C. roseum typestrain.</title>
        <authorList>
            <person name="Poehlein A."/>
            <person name="Schoch T."/>
            <person name="Duerre P."/>
            <person name="Daniel R."/>
        </authorList>
    </citation>
    <scope>NUCLEOTIDE SEQUENCE [LARGE SCALE GENOMIC DNA]</scope>
    <source>
        <strain evidence="13 14">DSM 7320</strain>
    </source>
</reference>
<dbReference type="Gene3D" id="1.10.1670.10">
    <property type="entry name" value="Helix-hairpin-Helix base-excision DNA repair enzymes (C-terminal)"/>
    <property type="match status" value="1"/>
</dbReference>
<feature type="binding site" evidence="12">
    <location>
        <position position="172"/>
    </location>
    <ligand>
        <name>[4Fe-4S] cluster</name>
        <dbReference type="ChEBI" id="CHEBI:49883"/>
    </ligand>
</feature>
<dbReference type="Gene3D" id="1.10.340.30">
    <property type="entry name" value="Hypothetical protein, domain 2"/>
    <property type="match status" value="1"/>
</dbReference>
<evidence type="ECO:0000313" key="14">
    <source>
        <dbReference type="Proteomes" id="UP000190951"/>
    </source>
</evidence>
<dbReference type="GO" id="GO:0019104">
    <property type="term" value="F:DNA N-glycosylase activity"/>
    <property type="evidence" value="ECO:0007669"/>
    <property type="project" value="UniProtKB-UniRule"/>
</dbReference>
<evidence type="ECO:0000256" key="10">
    <source>
        <dbReference type="ARBA" id="ARBA00023239"/>
    </source>
</evidence>
<dbReference type="InterPro" id="IPR011257">
    <property type="entry name" value="DNA_glycosylase"/>
</dbReference>
<keyword evidence="14" id="KW-1185">Reference proteome</keyword>
<evidence type="ECO:0000256" key="1">
    <source>
        <dbReference type="ARBA" id="ARBA00008343"/>
    </source>
</evidence>
<comment type="similarity">
    <text evidence="1 12">Belongs to the Nth/MutY family.</text>
</comment>
<keyword evidence="7 12" id="KW-0411">Iron-sulfur</keyword>
<evidence type="ECO:0000256" key="11">
    <source>
        <dbReference type="ARBA" id="ARBA00023295"/>
    </source>
</evidence>
<evidence type="ECO:0000256" key="6">
    <source>
        <dbReference type="ARBA" id="ARBA00023004"/>
    </source>
</evidence>
<keyword evidence="5 12" id="KW-0378">Hydrolase</keyword>
<evidence type="ECO:0000256" key="4">
    <source>
        <dbReference type="ARBA" id="ARBA00022763"/>
    </source>
</evidence>
<evidence type="ECO:0000256" key="8">
    <source>
        <dbReference type="ARBA" id="ARBA00023125"/>
    </source>
</evidence>
<dbReference type="GO" id="GO:0006285">
    <property type="term" value="P:base-excision repair, AP site formation"/>
    <property type="evidence" value="ECO:0007669"/>
    <property type="project" value="TreeGrafter"/>
</dbReference>
<dbReference type="PANTHER" id="PTHR10359">
    <property type="entry name" value="A/G-SPECIFIC ADENINE GLYCOSYLASE/ENDONUCLEASE III"/>
    <property type="match status" value="1"/>
</dbReference>
<organism evidence="13 14">
    <name type="scientific">Clostridium felsineum</name>
    <dbReference type="NCBI Taxonomy" id="36839"/>
    <lineage>
        <taxon>Bacteria</taxon>
        <taxon>Bacillati</taxon>
        <taxon>Bacillota</taxon>
        <taxon>Clostridia</taxon>
        <taxon>Eubacteriales</taxon>
        <taxon>Clostridiaceae</taxon>
        <taxon>Clostridium</taxon>
    </lineage>
</organism>
<dbReference type="InterPro" id="IPR003265">
    <property type="entry name" value="HhH-GPD_domain"/>
</dbReference>
<dbReference type="FunFam" id="1.10.340.30:FF:000001">
    <property type="entry name" value="Endonuclease III"/>
    <property type="match status" value="1"/>
</dbReference>
<dbReference type="InterPro" id="IPR023170">
    <property type="entry name" value="HhH_base_excis_C"/>
</dbReference>
<dbReference type="PROSITE" id="PS01155">
    <property type="entry name" value="ENDONUCLEASE_III_2"/>
    <property type="match status" value="1"/>
</dbReference>
<keyword evidence="13" id="KW-0540">Nuclease</keyword>
<sequence>MYPEAKCALNFNTPYELLISTMLSAQCTDKRVNVVTKELFKEYNTPLKMLTLTEEELQQKIKSCGLYKNKSKNILEASRGLIDKFKGEVPRSLEELTSLAGVGRKTANVVMSNAFGIPAIAVDTHVFRVSNRIGIADSKNVYDTEKQLMKNIKKEDWSTMHHALIWHGRQLCKARKPECESCGLKENCKYFKEHRE</sequence>
<keyword evidence="4 12" id="KW-0227">DNA damage</keyword>
<dbReference type="GO" id="GO:0046872">
    <property type="term" value="F:metal ion binding"/>
    <property type="evidence" value="ECO:0007669"/>
    <property type="project" value="UniProtKB-KW"/>
</dbReference>
<dbReference type="GO" id="GO:0140078">
    <property type="term" value="F:class I DNA-(apurinic or apyrimidinic site) endonuclease activity"/>
    <property type="evidence" value="ECO:0007669"/>
    <property type="project" value="UniProtKB-EC"/>
</dbReference>
<accession>A0A1S8LJR9</accession>
<keyword evidence="3 12" id="KW-0479">Metal-binding</keyword>
<keyword evidence="11 12" id="KW-0326">Glycosidase</keyword>
<dbReference type="EMBL" id="CP096983">
    <property type="protein sequence ID" value="URZ10443.1"/>
    <property type="molecule type" value="Genomic_DNA"/>
</dbReference>
<keyword evidence="6 12" id="KW-0408">Iron</keyword>
<evidence type="ECO:0000256" key="5">
    <source>
        <dbReference type="ARBA" id="ARBA00022801"/>
    </source>
</evidence>
<dbReference type="SMART" id="SM00478">
    <property type="entry name" value="ENDO3c"/>
    <property type="match status" value="1"/>
</dbReference>
<feature type="binding site" evidence="12">
    <location>
        <position position="182"/>
    </location>
    <ligand>
        <name>[4Fe-4S] cluster</name>
        <dbReference type="ChEBI" id="CHEBI:49883"/>
    </ligand>
</feature>
<dbReference type="KEGG" id="crw:CROST_011520"/>
<dbReference type="InterPro" id="IPR005759">
    <property type="entry name" value="Nth"/>
</dbReference>
<comment type="catalytic activity">
    <reaction evidence="12">
        <text>2'-deoxyribonucleotide-(2'-deoxyribose 5'-phosphate)-2'-deoxyribonucleotide-DNA = a 3'-end 2'-deoxyribonucleotide-(2,3-dehydro-2,3-deoxyribose 5'-phosphate)-DNA + a 5'-end 5'-phospho-2'-deoxyribonucleoside-DNA + H(+)</text>
        <dbReference type="Rhea" id="RHEA:66592"/>
        <dbReference type="Rhea" id="RHEA-COMP:13180"/>
        <dbReference type="Rhea" id="RHEA-COMP:16897"/>
        <dbReference type="Rhea" id="RHEA-COMP:17067"/>
        <dbReference type="ChEBI" id="CHEBI:15378"/>
        <dbReference type="ChEBI" id="CHEBI:136412"/>
        <dbReference type="ChEBI" id="CHEBI:157695"/>
        <dbReference type="ChEBI" id="CHEBI:167181"/>
        <dbReference type="EC" id="4.2.99.18"/>
    </reaction>
</comment>
<dbReference type="NCBIfam" id="TIGR01083">
    <property type="entry name" value="nth"/>
    <property type="match status" value="1"/>
</dbReference>
<dbReference type="Proteomes" id="UP000190951">
    <property type="component" value="Chromosome"/>
</dbReference>
<dbReference type="STRING" id="84029.CROST_05730"/>
<evidence type="ECO:0000256" key="7">
    <source>
        <dbReference type="ARBA" id="ARBA00023014"/>
    </source>
</evidence>
<dbReference type="HAMAP" id="MF_00942">
    <property type="entry name" value="Nth"/>
    <property type="match status" value="1"/>
</dbReference>
<dbReference type="CDD" id="cd00056">
    <property type="entry name" value="ENDO3c"/>
    <property type="match status" value="1"/>
</dbReference>
<feature type="binding site" evidence="12">
    <location>
        <position position="188"/>
    </location>
    <ligand>
        <name>[4Fe-4S] cluster</name>
        <dbReference type="ChEBI" id="CHEBI:49883"/>
    </ligand>
</feature>